<dbReference type="PANTHER" id="PTHR12147">
    <property type="entry name" value="METALLOPEPTIDASE M28 FAMILY MEMBER"/>
    <property type="match status" value="1"/>
</dbReference>
<feature type="domain" description="Peptidase M28" evidence="1">
    <location>
        <begin position="88"/>
        <end position="305"/>
    </location>
</feature>
<dbReference type="PANTHER" id="PTHR12147:SF26">
    <property type="entry name" value="PEPTIDASE M28 DOMAIN-CONTAINING PROTEIN"/>
    <property type="match status" value="1"/>
</dbReference>
<dbReference type="InterPro" id="IPR007484">
    <property type="entry name" value="Peptidase_M28"/>
</dbReference>
<reference evidence="2" key="1">
    <citation type="submission" date="2018-06" db="EMBL/GenBank/DDBJ databases">
        <authorList>
            <person name="Zhirakovskaya E."/>
        </authorList>
    </citation>
    <scope>NUCLEOTIDE SEQUENCE</scope>
</reference>
<keyword evidence="2" id="KW-0645">Protease</keyword>
<dbReference type="GO" id="GO:0004177">
    <property type="term" value="F:aminopeptidase activity"/>
    <property type="evidence" value="ECO:0007669"/>
    <property type="project" value="UniProtKB-KW"/>
</dbReference>
<dbReference type="Pfam" id="PF04389">
    <property type="entry name" value="Peptidase_M28"/>
    <property type="match status" value="1"/>
</dbReference>
<proteinExistence type="predicted"/>
<organism evidence="2">
    <name type="scientific">hydrothermal vent metagenome</name>
    <dbReference type="NCBI Taxonomy" id="652676"/>
    <lineage>
        <taxon>unclassified sequences</taxon>
        <taxon>metagenomes</taxon>
        <taxon>ecological metagenomes</taxon>
    </lineage>
</organism>
<dbReference type="GO" id="GO:0006508">
    <property type="term" value="P:proteolysis"/>
    <property type="evidence" value="ECO:0007669"/>
    <property type="project" value="InterPro"/>
</dbReference>
<protein>
    <submittedName>
        <fullName evidence="2">Putative aminopeptidase</fullName>
    </submittedName>
</protein>
<dbReference type="InterPro" id="IPR018247">
    <property type="entry name" value="EF_Hand_1_Ca_BS"/>
</dbReference>
<dbReference type="Gene3D" id="3.40.630.10">
    <property type="entry name" value="Zn peptidases"/>
    <property type="match status" value="1"/>
</dbReference>
<dbReference type="InterPro" id="IPR045175">
    <property type="entry name" value="M28_fam"/>
</dbReference>
<evidence type="ECO:0000259" key="1">
    <source>
        <dbReference type="Pfam" id="PF04389"/>
    </source>
</evidence>
<dbReference type="GO" id="GO:0008235">
    <property type="term" value="F:metalloexopeptidase activity"/>
    <property type="evidence" value="ECO:0007669"/>
    <property type="project" value="InterPro"/>
</dbReference>
<dbReference type="EMBL" id="UOFL01000221">
    <property type="protein sequence ID" value="VAW81531.1"/>
    <property type="molecule type" value="Genomic_DNA"/>
</dbReference>
<sequence>MSNDIRIHLHWFALLALSPSMVLGDEPFVDSQSMATQVTTLSTLFPARHYNNIKVLNACRDHIVDKFRSHGFKPVLQTYSVNGKNYSNIIAYYGPVKAPLFIVGAHYDVDGNTPGADDNASGVVGLLELARLLNQLKPTVNFRIALIAYTLEEQPFFRSSDMGSYQHALSLKRAAVSVKGMVSLEMIGYYTEKQDSQQYPSPAIAKVYPSVGNFIALIGNQKSQSLVAHFKNIFTKSSTRVEALIAPQRITGVDFSDHMNYWKMGYVAFMITDTAFFRNPHYHKNSDKADTLNYKKAATVVENLYRAIISL</sequence>
<gene>
    <name evidence="2" type="ORF">MNBD_GAMMA12-2489</name>
</gene>
<accession>A0A3B0YQ12</accession>
<dbReference type="SUPFAM" id="SSF53187">
    <property type="entry name" value="Zn-dependent exopeptidases"/>
    <property type="match status" value="1"/>
</dbReference>
<name>A0A3B0YQ12_9ZZZZ</name>
<keyword evidence="2" id="KW-0031">Aminopeptidase</keyword>
<dbReference type="PROSITE" id="PS00018">
    <property type="entry name" value="EF_HAND_1"/>
    <property type="match status" value="1"/>
</dbReference>
<keyword evidence="2" id="KW-0378">Hydrolase</keyword>
<evidence type="ECO:0000313" key="2">
    <source>
        <dbReference type="EMBL" id="VAW81531.1"/>
    </source>
</evidence>
<dbReference type="AlphaFoldDB" id="A0A3B0YQ12"/>